<name>A0A4S2LT92_OPIFE</name>
<keyword evidence="1" id="KW-0677">Repeat</keyword>
<dbReference type="Gene3D" id="1.10.238.10">
    <property type="entry name" value="EF-hand"/>
    <property type="match status" value="2"/>
</dbReference>
<dbReference type="Proteomes" id="UP000308267">
    <property type="component" value="Unassembled WGS sequence"/>
</dbReference>
<dbReference type="OrthoDB" id="418595at2759"/>
<feature type="domain" description="EF-hand" evidence="3">
    <location>
        <begin position="75"/>
        <end position="110"/>
    </location>
</feature>
<dbReference type="PANTHER" id="PTHR23050">
    <property type="entry name" value="CALCIUM BINDING PROTEIN"/>
    <property type="match status" value="1"/>
</dbReference>
<dbReference type="GO" id="GO:0043226">
    <property type="term" value="C:organelle"/>
    <property type="evidence" value="ECO:0007669"/>
    <property type="project" value="UniProtKB-ARBA"/>
</dbReference>
<dbReference type="InterPro" id="IPR050145">
    <property type="entry name" value="Centrin_CML-like"/>
</dbReference>
<evidence type="ECO:0000313" key="4">
    <source>
        <dbReference type="EMBL" id="TGZ64137.1"/>
    </source>
</evidence>
<keyword evidence="5" id="KW-1185">Reference proteome</keyword>
<dbReference type="GO" id="GO:0005509">
    <property type="term" value="F:calcium ion binding"/>
    <property type="evidence" value="ECO:0007669"/>
    <property type="project" value="InterPro"/>
</dbReference>
<dbReference type="FunFam" id="1.10.238.10:FF:000178">
    <property type="entry name" value="Calmodulin-2 A"/>
    <property type="match status" value="1"/>
</dbReference>
<comment type="caution">
    <text evidence="4">The sequence shown here is derived from an EMBL/GenBank/DDBJ whole genome shotgun (WGS) entry which is preliminary data.</text>
</comment>
<gene>
    <name evidence="4" type="ORF">CRM22_006520</name>
</gene>
<dbReference type="SMART" id="SM00054">
    <property type="entry name" value="EFh"/>
    <property type="match status" value="3"/>
</dbReference>
<dbReference type="InterPro" id="IPR011992">
    <property type="entry name" value="EF-hand-dom_pair"/>
</dbReference>
<dbReference type="SUPFAM" id="SSF47473">
    <property type="entry name" value="EF-hand"/>
    <property type="match status" value="1"/>
</dbReference>
<evidence type="ECO:0000313" key="5">
    <source>
        <dbReference type="Proteomes" id="UP000308267"/>
    </source>
</evidence>
<feature type="domain" description="EF-hand" evidence="3">
    <location>
        <begin position="4"/>
        <end position="39"/>
    </location>
</feature>
<keyword evidence="2" id="KW-0106">Calcium</keyword>
<evidence type="ECO:0000256" key="1">
    <source>
        <dbReference type="ARBA" id="ARBA00022737"/>
    </source>
</evidence>
<proteinExistence type="predicted"/>
<reference evidence="4 5" key="1">
    <citation type="journal article" date="2019" name="BMC Genomics">
        <title>New insights from Opisthorchis felineus genome: update on genomics of the epidemiologically important liver flukes.</title>
        <authorList>
            <person name="Ershov N.I."/>
            <person name="Mordvinov V.A."/>
            <person name="Prokhortchouk E.B."/>
            <person name="Pakharukova M.Y."/>
            <person name="Gunbin K.V."/>
            <person name="Ustyantsev K."/>
            <person name="Genaev M.A."/>
            <person name="Blinov A.G."/>
            <person name="Mazur A."/>
            <person name="Boulygina E."/>
            <person name="Tsygankova S."/>
            <person name="Khrameeva E."/>
            <person name="Chekanov N."/>
            <person name="Fan G."/>
            <person name="Xiao A."/>
            <person name="Zhang H."/>
            <person name="Xu X."/>
            <person name="Yang H."/>
            <person name="Solovyev V."/>
            <person name="Lee S.M."/>
            <person name="Liu X."/>
            <person name="Afonnikov D.A."/>
            <person name="Skryabin K.G."/>
        </authorList>
    </citation>
    <scope>NUCLEOTIDE SEQUENCE [LARGE SCALE GENOMIC DNA]</scope>
    <source>
        <strain evidence="4">AK-0245</strain>
        <tissue evidence="4">Whole organism</tissue>
    </source>
</reference>
<dbReference type="AlphaFoldDB" id="A0A4S2LT92"/>
<dbReference type="STRING" id="147828.A0A4S2LT92"/>
<organism evidence="4 5">
    <name type="scientific">Opisthorchis felineus</name>
    <dbReference type="NCBI Taxonomy" id="147828"/>
    <lineage>
        <taxon>Eukaryota</taxon>
        <taxon>Metazoa</taxon>
        <taxon>Spiralia</taxon>
        <taxon>Lophotrochozoa</taxon>
        <taxon>Platyhelminthes</taxon>
        <taxon>Trematoda</taxon>
        <taxon>Digenea</taxon>
        <taxon>Opisthorchiida</taxon>
        <taxon>Opisthorchiata</taxon>
        <taxon>Opisthorchiidae</taxon>
        <taxon>Opisthorchis</taxon>
    </lineage>
</organism>
<dbReference type="Pfam" id="PF13499">
    <property type="entry name" value="EF-hand_7"/>
    <property type="match status" value="2"/>
</dbReference>
<evidence type="ECO:0000256" key="2">
    <source>
        <dbReference type="ARBA" id="ARBA00022837"/>
    </source>
</evidence>
<evidence type="ECO:0000259" key="3">
    <source>
        <dbReference type="PROSITE" id="PS50222"/>
    </source>
</evidence>
<accession>A0A4S2LT92</accession>
<dbReference type="InterPro" id="IPR002048">
    <property type="entry name" value="EF_hand_dom"/>
</dbReference>
<dbReference type="InterPro" id="IPR018247">
    <property type="entry name" value="EF_Hand_1_Ca_BS"/>
</dbReference>
<protein>
    <recommendedName>
        <fullName evidence="3">EF-hand domain-containing protein</fullName>
    </recommendedName>
</protein>
<feature type="domain" description="EF-hand" evidence="3">
    <location>
        <begin position="43"/>
        <end position="73"/>
    </location>
</feature>
<dbReference type="EMBL" id="SJOL01006875">
    <property type="protein sequence ID" value="TGZ64137.1"/>
    <property type="molecule type" value="Genomic_DNA"/>
</dbReference>
<sequence length="189" mass="22137">MHEEEERRLLEKFQRMDKDNSGSLSRKEVKQCMKSCGFDTKFINEFIKTFDLDGDGQITLSEYQRVLNILPAHEKEMAMWRSVFNDVDVDKSGKISFAELQKLMIEMGYECQALDLKAWMSTQDLDKDGRDYENAIIWTAKWSRMNFKDYARKWKKFSDVCKDTKPTCPIKAIVKHTVEAEIIPLEASV</sequence>
<dbReference type="PROSITE" id="PS50222">
    <property type="entry name" value="EF_HAND_2"/>
    <property type="match status" value="3"/>
</dbReference>
<dbReference type="PROSITE" id="PS00018">
    <property type="entry name" value="EF_HAND_1"/>
    <property type="match status" value="3"/>
</dbReference>